<keyword evidence="4" id="KW-0804">Transcription</keyword>
<evidence type="ECO:0000313" key="7">
    <source>
        <dbReference type="Proteomes" id="UP000569914"/>
    </source>
</evidence>
<keyword evidence="7" id="KW-1185">Reference proteome</keyword>
<name>A0A7Y9I6B2_9ACTN</name>
<dbReference type="InterPro" id="IPR036388">
    <property type="entry name" value="WH-like_DNA-bd_sf"/>
</dbReference>
<dbReference type="SUPFAM" id="SSF46785">
    <property type="entry name" value="Winged helix' DNA-binding domain"/>
    <property type="match status" value="1"/>
</dbReference>
<feature type="domain" description="HTH deoR-type" evidence="5">
    <location>
        <begin position="3"/>
        <end position="58"/>
    </location>
</feature>
<dbReference type="PROSITE" id="PS00894">
    <property type="entry name" value="HTH_DEOR_1"/>
    <property type="match status" value="1"/>
</dbReference>
<evidence type="ECO:0000256" key="1">
    <source>
        <dbReference type="ARBA" id="ARBA00022491"/>
    </source>
</evidence>
<proteinExistence type="predicted"/>
<dbReference type="AlphaFoldDB" id="A0A7Y9I6B2"/>
<dbReference type="InterPro" id="IPR028082">
    <property type="entry name" value="Peripla_BP_I"/>
</dbReference>
<dbReference type="PROSITE" id="PS51000">
    <property type="entry name" value="HTH_DEOR_2"/>
    <property type="match status" value="1"/>
</dbReference>
<dbReference type="GO" id="GO:0000976">
    <property type="term" value="F:transcription cis-regulatory region binding"/>
    <property type="evidence" value="ECO:0007669"/>
    <property type="project" value="TreeGrafter"/>
</dbReference>
<dbReference type="Gene3D" id="1.10.10.10">
    <property type="entry name" value="Winged helix-like DNA-binding domain superfamily/Winged helix DNA-binding domain"/>
    <property type="match status" value="1"/>
</dbReference>
<keyword evidence="1" id="KW-0678">Repressor</keyword>
<dbReference type="InterPro" id="IPR001034">
    <property type="entry name" value="DeoR_HTH"/>
</dbReference>
<evidence type="ECO:0000313" key="6">
    <source>
        <dbReference type="EMBL" id="NYE71077.1"/>
    </source>
</evidence>
<dbReference type="GO" id="GO:0003700">
    <property type="term" value="F:DNA-binding transcription factor activity"/>
    <property type="evidence" value="ECO:0007669"/>
    <property type="project" value="InterPro"/>
</dbReference>
<sequence>MLVRERHREIMRLLRLHGVVRLAELMTRLGCSESTARRDLAALEALGELRRVHGGATTVEDRLPNGPVVDELRTVALGLRTSRGYRPGSTGTVGLLIPQRGYYWARVLAGAQRAAELTGLRLVLGEAPDPQLEEAVRLRTLLQIDVDALLIAPNLHRLGDNRVLEALQEVDQPLVLLERRVPEAFASRAVDSVVSDHAQGGRLAGRHLLDRRHRRLGMLGWPVSPTYEPVLTGLRAVAAAAGATLSEYGLPWLGRIDHPDHPGLVAEGLAVLREQRVTAVVCQPDEAALYLLAAARTAGLRIPDDLAVITYDDELASDELPLTAVAPAKEDVGFTAVMLCLRRIARLGPSPHATQQIALHPRLVVRSST</sequence>
<dbReference type="InterPro" id="IPR046335">
    <property type="entry name" value="LacI/GalR-like_sensor"/>
</dbReference>
<dbReference type="PANTHER" id="PTHR30146:SF148">
    <property type="entry name" value="HTH-TYPE TRANSCRIPTIONAL REPRESSOR PURR-RELATED"/>
    <property type="match status" value="1"/>
</dbReference>
<keyword evidence="2" id="KW-0805">Transcription regulation</keyword>
<evidence type="ECO:0000256" key="2">
    <source>
        <dbReference type="ARBA" id="ARBA00023015"/>
    </source>
</evidence>
<dbReference type="SUPFAM" id="SSF53822">
    <property type="entry name" value="Periplasmic binding protein-like I"/>
    <property type="match status" value="1"/>
</dbReference>
<dbReference type="Proteomes" id="UP000569914">
    <property type="component" value="Unassembled WGS sequence"/>
</dbReference>
<dbReference type="InterPro" id="IPR018356">
    <property type="entry name" value="Tscrpt_reg_HTH_DeoR_CS"/>
</dbReference>
<dbReference type="Gene3D" id="3.40.50.2300">
    <property type="match status" value="2"/>
</dbReference>
<dbReference type="PANTHER" id="PTHR30146">
    <property type="entry name" value="LACI-RELATED TRANSCRIPTIONAL REPRESSOR"/>
    <property type="match status" value="1"/>
</dbReference>
<dbReference type="Pfam" id="PF08220">
    <property type="entry name" value="HTH_DeoR"/>
    <property type="match status" value="1"/>
</dbReference>
<dbReference type="RefSeq" id="WP_179750987.1">
    <property type="nucleotide sequence ID" value="NZ_JACCBU010000001.1"/>
</dbReference>
<dbReference type="EMBL" id="JACCBU010000001">
    <property type="protein sequence ID" value="NYE71077.1"/>
    <property type="molecule type" value="Genomic_DNA"/>
</dbReference>
<dbReference type="SMART" id="SM00420">
    <property type="entry name" value="HTH_DEOR"/>
    <property type="match status" value="1"/>
</dbReference>
<keyword evidence="3 6" id="KW-0238">DNA-binding</keyword>
<evidence type="ECO:0000256" key="3">
    <source>
        <dbReference type="ARBA" id="ARBA00023125"/>
    </source>
</evidence>
<dbReference type="Pfam" id="PF13377">
    <property type="entry name" value="Peripla_BP_3"/>
    <property type="match status" value="1"/>
</dbReference>
<dbReference type="PRINTS" id="PR00037">
    <property type="entry name" value="HTHLACR"/>
</dbReference>
<gene>
    <name evidence="6" type="ORF">BKA15_002406</name>
</gene>
<organism evidence="6 7">
    <name type="scientific">Microlunatus parietis</name>
    <dbReference type="NCBI Taxonomy" id="682979"/>
    <lineage>
        <taxon>Bacteria</taxon>
        <taxon>Bacillati</taxon>
        <taxon>Actinomycetota</taxon>
        <taxon>Actinomycetes</taxon>
        <taxon>Propionibacteriales</taxon>
        <taxon>Propionibacteriaceae</taxon>
        <taxon>Microlunatus</taxon>
    </lineage>
</organism>
<protein>
    <submittedName>
        <fullName evidence="6">DNA-binding LacI/PurR family transcriptional regulator</fullName>
    </submittedName>
</protein>
<reference evidence="6 7" key="1">
    <citation type="submission" date="2020-07" db="EMBL/GenBank/DDBJ databases">
        <title>Sequencing the genomes of 1000 actinobacteria strains.</title>
        <authorList>
            <person name="Klenk H.-P."/>
        </authorList>
    </citation>
    <scope>NUCLEOTIDE SEQUENCE [LARGE SCALE GENOMIC DNA]</scope>
    <source>
        <strain evidence="6 7">DSM 22083</strain>
    </source>
</reference>
<evidence type="ECO:0000259" key="5">
    <source>
        <dbReference type="PROSITE" id="PS51000"/>
    </source>
</evidence>
<evidence type="ECO:0000256" key="4">
    <source>
        <dbReference type="ARBA" id="ARBA00023163"/>
    </source>
</evidence>
<accession>A0A7Y9I6B2</accession>
<dbReference type="InterPro" id="IPR036390">
    <property type="entry name" value="WH_DNA-bd_sf"/>
</dbReference>
<comment type="caution">
    <text evidence="6">The sequence shown here is derived from an EMBL/GenBank/DDBJ whole genome shotgun (WGS) entry which is preliminary data.</text>
</comment>